<gene>
    <name evidence="2" type="ordered locus">Ksed_02690</name>
</gene>
<protein>
    <recommendedName>
        <fullName evidence="1">Glyoxalase-like domain-containing protein</fullName>
    </recommendedName>
</protein>
<dbReference type="InterPro" id="IPR029068">
    <property type="entry name" value="Glyas_Bleomycin-R_OHBP_Dase"/>
</dbReference>
<proteinExistence type="predicted"/>
<accession>C7NJL9</accession>
<dbReference type="PANTHER" id="PTHR35908">
    <property type="entry name" value="HYPOTHETICAL FUSION PROTEIN"/>
    <property type="match status" value="1"/>
</dbReference>
<dbReference type="RefSeq" id="WP_012801767.1">
    <property type="nucleotide sequence ID" value="NC_013169.1"/>
</dbReference>
<sequence>MTCFVSHTSVDCRNAYELSEFWRELLAYEMDVDDPNEPGHEECAIHDPQSGHVILFLEVPDAKAVKNRIHFDLRPRDGVTRDEEVQRVLTLGATQVEDCRGIHGTGTGWVVLADPEGNEFCILRSPHEVEAGGAEQADAGQGA</sequence>
<name>C7NJL9_KYTSD</name>
<reference evidence="2 3" key="1">
    <citation type="journal article" date="2009" name="Stand. Genomic Sci.">
        <title>Complete genome sequence of Kytococcus sedentarius type strain (541).</title>
        <authorList>
            <person name="Sims D."/>
            <person name="Brettin T."/>
            <person name="Detter J.C."/>
            <person name="Han C."/>
            <person name="Lapidus A."/>
            <person name="Copeland A."/>
            <person name="Glavina Del Rio T."/>
            <person name="Nolan M."/>
            <person name="Chen F."/>
            <person name="Lucas S."/>
            <person name="Tice H."/>
            <person name="Cheng J.F."/>
            <person name="Bruce D."/>
            <person name="Goodwin L."/>
            <person name="Pitluck S."/>
            <person name="Ovchinnikova G."/>
            <person name="Pati A."/>
            <person name="Ivanova N."/>
            <person name="Mavrommatis K."/>
            <person name="Chen A."/>
            <person name="Palaniappan K."/>
            <person name="D'haeseleer P."/>
            <person name="Chain P."/>
            <person name="Bristow J."/>
            <person name="Eisen J.A."/>
            <person name="Markowitz V."/>
            <person name="Hugenholtz P."/>
            <person name="Schneider S."/>
            <person name="Goker M."/>
            <person name="Pukall R."/>
            <person name="Kyrpides N.C."/>
            <person name="Klenk H.P."/>
        </authorList>
    </citation>
    <scope>NUCLEOTIDE SEQUENCE [LARGE SCALE GENOMIC DNA]</scope>
    <source>
        <strain evidence="3">ATCC 14392 / DSM 20547 / JCM 11482 / CCUG 33030 / NBRC 15357 / NCTC 11040 / CCM 314 / 541</strain>
    </source>
</reference>
<dbReference type="PANTHER" id="PTHR35908:SF1">
    <property type="entry name" value="CONSERVED PROTEIN"/>
    <property type="match status" value="1"/>
</dbReference>
<dbReference type="EMBL" id="CP001686">
    <property type="protein sequence ID" value="ACV05349.1"/>
    <property type="molecule type" value="Genomic_DNA"/>
</dbReference>
<dbReference type="Proteomes" id="UP000006666">
    <property type="component" value="Chromosome"/>
</dbReference>
<evidence type="ECO:0000259" key="1">
    <source>
        <dbReference type="Pfam" id="PF18029"/>
    </source>
</evidence>
<evidence type="ECO:0000313" key="3">
    <source>
        <dbReference type="Proteomes" id="UP000006666"/>
    </source>
</evidence>
<keyword evidence="3" id="KW-1185">Reference proteome</keyword>
<organism evidence="2 3">
    <name type="scientific">Kytococcus sedentarius (strain ATCC 14392 / DSM 20547 / JCM 11482 / CCUG 33030 / NBRC 15357 / NCTC 11040 / CCM 314 / 541)</name>
    <name type="common">Micrococcus sedentarius</name>
    <dbReference type="NCBI Taxonomy" id="478801"/>
    <lineage>
        <taxon>Bacteria</taxon>
        <taxon>Bacillati</taxon>
        <taxon>Actinomycetota</taxon>
        <taxon>Actinomycetes</taxon>
        <taxon>Micrococcales</taxon>
        <taxon>Kytococcaceae</taxon>
        <taxon>Kytococcus</taxon>
    </lineage>
</organism>
<dbReference type="STRING" id="478801.Ksed_02690"/>
<dbReference type="AlphaFoldDB" id="C7NJL9"/>
<feature type="domain" description="Glyoxalase-like" evidence="1">
    <location>
        <begin position="9"/>
        <end position="123"/>
    </location>
</feature>
<dbReference type="Pfam" id="PF18029">
    <property type="entry name" value="Glyoxalase_6"/>
    <property type="match status" value="1"/>
</dbReference>
<dbReference type="SUPFAM" id="SSF54593">
    <property type="entry name" value="Glyoxalase/Bleomycin resistance protein/Dihydroxybiphenyl dioxygenase"/>
    <property type="match status" value="1"/>
</dbReference>
<dbReference type="CDD" id="cd06587">
    <property type="entry name" value="VOC"/>
    <property type="match status" value="1"/>
</dbReference>
<dbReference type="HOGENOM" id="CLU_108054_0_1_11"/>
<dbReference type="InterPro" id="IPR041581">
    <property type="entry name" value="Glyoxalase_6"/>
</dbReference>
<dbReference type="eggNOG" id="COG0346">
    <property type="taxonomic scope" value="Bacteria"/>
</dbReference>
<evidence type="ECO:0000313" key="2">
    <source>
        <dbReference type="EMBL" id="ACV05349.1"/>
    </source>
</evidence>
<dbReference type="KEGG" id="kse:Ksed_02690"/>
<dbReference type="Gene3D" id="3.10.180.10">
    <property type="entry name" value="2,3-Dihydroxybiphenyl 1,2-Dioxygenase, domain 1"/>
    <property type="match status" value="1"/>
</dbReference>